<proteinExistence type="predicted"/>
<organism evidence="1">
    <name type="scientific">marine sediment metagenome</name>
    <dbReference type="NCBI Taxonomy" id="412755"/>
    <lineage>
        <taxon>unclassified sequences</taxon>
        <taxon>metagenomes</taxon>
        <taxon>ecological metagenomes</taxon>
    </lineage>
</organism>
<name>A0A0F8Y028_9ZZZZ</name>
<dbReference type="EMBL" id="LAZR01056231">
    <property type="protein sequence ID" value="KKK74618.1"/>
    <property type="molecule type" value="Genomic_DNA"/>
</dbReference>
<feature type="non-terminal residue" evidence="1">
    <location>
        <position position="145"/>
    </location>
</feature>
<reference evidence="1" key="1">
    <citation type="journal article" date="2015" name="Nature">
        <title>Complex archaea that bridge the gap between prokaryotes and eukaryotes.</title>
        <authorList>
            <person name="Spang A."/>
            <person name="Saw J.H."/>
            <person name="Jorgensen S.L."/>
            <person name="Zaremba-Niedzwiedzka K."/>
            <person name="Martijn J."/>
            <person name="Lind A.E."/>
            <person name="van Eijk R."/>
            <person name="Schleper C."/>
            <person name="Guy L."/>
            <person name="Ettema T.J."/>
        </authorList>
    </citation>
    <scope>NUCLEOTIDE SEQUENCE</scope>
</reference>
<evidence type="ECO:0000313" key="1">
    <source>
        <dbReference type="EMBL" id="KKK74618.1"/>
    </source>
</evidence>
<protein>
    <submittedName>
        <fullName evidence="1">Uncharacterized protein</fullName>
    </submittedName>
</protein>
<sequence>MLKSSYEYIRHKCIIDRHFALLCSCLLVLLSPCALSWAQGSLPWMTNSRLTGLDSDRLFSPSVGQRFYEIAYELANAEALTDPQAKQAIIFLAATKTLDARANYVLPDMIKLASRYSDQDYSGLVYQLLADYVDESADLEVVREA</sequence>
<accession>A0A0F8Y028</accession>
<comment type="caution">
    <text evidence="1">The sequence shown here is derived from an EMBL/GenBank/DDBJ whole genome shotgun (WGS) entry which is preliminary data.</text>
</comment>
<dbReference type="AlphaFoldDB" id="A0A0F8Y028"/>
<gene>
    <name evidence="1" type="ORF">LCGC14_2881960</name>
</gene>